<keyword evidence="6" id="KW-1133">Transmembrane helix</keyword>
<keyword evidence="5 8" id="KW-0418">Kinase</keyword>
<dbReference type="GO" id="GO:0000155">
    <property type="term" value="F:phosphorelay sensor kinase activity"/>
    <property type="evidence" value="ECO:0007669"/>
    <property type="project" value="InterPro"/>
</dbReference>
<comment type="catalytic activity">
    <reaction evidence="1">
        <text>ATP + protein L-histidine = ADP + protein N-phospho-L-histidine.</text>
        <dbReference type="EC" id="2.7.13.3"/>
    </reaction>
</comment>
<dbReference type="AlphaFoldDB" id="A0A090AG26"/>
<dbReference type="InterPro" id="IPR005467">
    <property type="entry name" value="His_kinase_dom"/>
</dbReference>
<evidence type="ECO:0000256" key="3">
    <source>
        <dbReference type="ARBA" id="ARBA00022553"/>
    </source>
</evidence>
<dbReference type="Pfam" id="PF00512">
    <property type="entry name" value="HisKA"/>
    <property type="match status" value="1"/>
</dbReference>
<evidence type="ECO:0000256" key="2">
    <source>
        <dbReference type="ARBA" id="ARBA00012438"/>
    </source>
</evidence>
<dbReference type="PANTHER" id="PTHR43547">
    <property type="entry name" value="TWO-COMPONENT HISTIDINE KINASE"/>
    <property type="match status" value="1"/>
</dbReference>
<dbReference type="OrthoDB" id="176203at2"/>
<dbReference type="CDD" id="cd00075">
    <property type="entry name" value="HATPase"/>
    <property type="match status" value="1"/>
</dbReference>
<dbReference type="PRINTS" id="PR00344">
    <property type="entry name" value="BCTRLSENSOR"/>
</dbReference>
<dbReference type="EMBL" id="AP014633">
    <property type="protein sequence ID" value="BAP56074.1"/>
    <property type="molecule type" value="Genomic_DNA"/>
</dbReference>
<dbReference type="InterPro" id="IPR003661">
    <property type="entry name" value="HisK_dim/P_dom"/>
</dbReference>
<dbReference type="InterPro" id="IPR011123">
    <property type="entry name" value="Y_Y_Y"/>
</dbReference>
<dbReference type="SMART" id="SM00388">
    <property type="entry name" value="HisKA"/>
    <property type="match status" value="1"/>
</dbReference>
<name>A0A090AG26_9GAMM</name>
<dbReference type="Proteomes" id="UP000031623">
    <property type="component" value="Chromosome"/>
</dbReference>
<dbReference type="SUPFAM" id="SSF47384">
    <property type="entry name" value="Homodimeric domain of signal transducing histidine kinase"/>
    <property type="match status" value="1"/>
</dbReference>
<dbReference type="FunFam" id="3.30.565.10:FF:000006">
    <property type="entry name" value="Sensor histidine kinase WalK"/>
    <property type="match status" value="1"/>
</dbReference>
<evidence type="ECO:0000256" key="6">
    <source>
        <dbReference type="SAM" id="Phobius"/>
    </source>
</evidence>
<dbReference type="EC" id="2.7.13.3" evidence="2"/>
<dbReference type="Pfam" id="PF07495">
    <property type="entry name" value="Y_Y_Y"/>
    <property type="match status" value="1"/>
</dbReference>
<dbReference type="Pfam" id="PF07494">
    <property type="entry name" value="Reg_prop"/>
    <property type="match status" value="13"/>
</dbReference>
<keyword evidence="9" id="KW-1185">Reference proteome</keyword>
<dbReference type="GO" id="GO:0005886">
    <property type="term" value="C:plasma membrane"/>
    <property type="evidence" value="ECO:0007669"/>
    <property type="project" value="UniProtKB-ARBA"/>
</dbReference>
<accession>A0A090AG26</accession>
<dbReference type="SUPFAM" id="SSF63829">
    <property type="entry name" value="Calcium-dependent phosphotriesterase"/>
    <property type="match status" value="3"/>
</dbReference>
<dbReference type="Gene3D" id="2.60.40.10">
    <property type="entry name" value="Immunoglobulins"/>
    <property type="match status" value="1"/>
</dbReference>
<evidence type="ECO:0000256" key="4">
    <source>
        <dbReference type="ARBA" id="ARBA00022679"/>
    </source>
</evidence>
<gene>
    <name evidence="8" type="ORF">THII_1777</name>
</gene>
<evidence type="ECO:0000259" key="7">
    <source>
        <dbReference type="PROSITE" id="PS50109"/>
    </source>
</evidence>
<keyword evidence="6" id="KW-0812">Transmembrane</keyword>
<dbReference type="Gene3D" id="2.130.10.10">
    <property type="entry name" value="YVTN repeat-like/Quinoprotein amine dehydrogenase"/>
    <property type="match status" value="4"/>
</dbReference>
<dbReference type="STRING" id="40754.THII_1777"/>
<dbReference type="InterPro" id="IPR013783">
    <property type="entry name" value="Ig-like_fold"/>
</dbReference>
<evidence type="ECO:0000256" key="5">
    <source>
        <dbReference type="ARBA" id="ARBA00022777"/>
    </source>
</evidence>
<dbReference type="SUPFAM" id="SSF55874">
    <property type="entry name" value="ATPase domain of HSP90 chaperone/DNA topoisomerase II/histidine kinase"/>
    <property type="match status" value="1"/>
</dbReference>
<keyword evidence="6" id="KW-0472">Membrane</keyword>
<evidence type="ECO:0000313" key="9">
    <source>
        <dbReference type="Proteomes" id="UP000031623"/>
    </source>
</evidence>
<dbReference type="Gene3D" id="1.10.287.130">
    <property type="match status" value="1"/>
</dbReference>
<protein>
    <recommendedName>
        <fullName evidence="2">histidine kinase</fullName>
        <ecNumber evidence="2">2.7.13.3</ecNumber>
    </recommendedName>
</protein>
<dbReference type="InterPro" id="IPR036097">
    <property type="entry name" value="HisK_dim/P_sf"/>
</dbReference>
<feature type="domain" description="Histidine kinase" evidence="7">
    <location>
        <begin position="875"/>
        <end position="1093"/>
    </location>
</feature>
<dbReference type="InterPro" id="IPR036890">
    <property type="entry name" value="HATPase_C_sf"/>
</dbReference>
<proteinExistence type="predicted"/>
<dbReference type="FunFam" id="2.60.40.10:FF:000791">
    <property type="entry name" value="Two-component system sensor histidine kinase/response regulator"/>
    <property type="match status" value="1"/>
</dbReference>
<evidence type="ECO:0000313" key="8">
    <source>
        <dbReference type="EMBL" id="BAP56074.1"/>
    </source>
</evidence>
<dbReference type="InterPro" id="IPR003594">
    <property type="entry name" value="HATPase_dom"/>
</dbReference>
<dbReference type="InterPro" id="IPR004358">
    <property type="entry name" value="Sig_transdc_His_kin-like_C"/>
</dbReference>
<dbReference type="InterPro" id="IPR011110">
    <property type="entry name" value="Reg_prop"/>
</dbReference>
<dbReference type="PROSITE" id="PS50109">
    <property type="entry name" value="HIS_KIN"/>
    <property type="match status" value="1"/>
</dbReference>
<feature type="transmembrane region" description="Helical" evidence="6">
    <location>
        <begin position="809"/>
        <end position="827"/>
    </location>
</feature>
<dbReference type="HOGENOM" id="CLU_000445_28_2_6"/>
<dbReference type="KEGG" id="tig:THII_1777"/>
<sequence length="1093" mass="125088">MNIVLKTIISTIMMMFIITKLYGQQEDIKFEHLSLQDGLSQGTVMCILQDQRGFMWFGTEDGLNKYDGYKFTVYRHIPQNKQSLSKNWINTMHEDRHGIFWIGTEGGGIDRFDPSWETFTHYHHDPNNPNSLSHDIVLSIYEDHHGILWIGTESGGLNRFDPQQNSFKHYLHDPNNPNTLSHNTVWSIVEDPTGILWIGTYKGLNRFDPKSETFKRYYHDPNNTNSLSHDTILSLYADKQGILWIGTEEGGLNQFNPQTEKFVSYRNDPNNANTLSHDKVVAIYEDQAGLLWIGTQGGLNKLNPQTGQFTHYQYDAYNPFSLSHNVVWSIYEDRTGMMWVGAFGAINKFERQGKQFRHYRYDPHHPQTSLSDNNVRAIYEDSQGIIWIGTYSGGLNRFDRQTDQFQIYRSDPHNPNSLSQNNVRSIHEDSRGHLWIGTYGNGLDQFDPQTNQFKHYVYNPDNPDSLSSNNVGAITEDSRGRLWIGTYGGGLNQFDPQADRFENYRNEPDNPDSLINDNVKVIYEDSKSQLWIGTHEGLDQFERLTGRFIHYLHYANDPNSLSDNGILSIYEDRRGILWIGTLSGLNQFNPATGKFIHYREKDGLANDTVYGILEDEPGYLWLSTNHGLSRFNPQTKTFKNYDIGDGLQSNEFNLGAYLKTHDGELFFGGINGFNRFNPAQIKDNPSPPNMAITDFKIFNQSIKAGRNAILLNPLDKAKQITLSYKESVFSFEFVALNYLQSHKNQYAYQLEGFDEHWTHVDSSRRFVTYTNLDAGDYIFKVKGSNNDGIWNEDGVAINITITPPPWKTWWAYTLYIIFILAIVLNYIRIQKNKLRESARLNLVLEEKVNERTQELQEKNTALIVLNQEKNEFLGIAAHDLKNPLSAIRGYAEEIQEAFSEMSGEEVVEIAGLIQTSSKKMFDLITNLLDVNAIESGKMNISLQIVDILPIVQSLVDHYRERAKAKNITLQFVVTHSQYQAVVDENTTHQVLDNLISNAVKYSPPSKNITVRLAQPEQYIRCEIQDEGPGLSEADKKKLFGKFNRLTAKPTGGEHSTGLGLFIVKKLVEAMNSQVWCESELGQGAIFIVQFPIK</sequence>
<dbReference type="PANTHER" id="PTHR43547:SF2">
    <property type="entry name" value="HYBRID SIGNAL TRANSDUCTION HISTIDINE KINASE C"/>
    <property type="match status" value="1"/>
</dbReference>
<dbReference type="Gene3D" id="3.30.565.10">
    <property type="entry name" value="Histidine kinase-like ATPase, C-terminal domain"/>
    <property type="match status" value="1"/>
</dbReference>
<dbReference type="CDD" id="cd00082">
    <property type="entry name" value="HisKA"/>
    <property type="match status" value="1"/>
</dbReference>
<evidence type="ECO:0000256" key="1">
    <source>
        <dbReference type="ARBA" id="ARBA00000085"/>
    </source>
</evidence>
<organism evidence="8 9">
    <name type="scientific">Thioploca ingrica</name>
    <dbReference type="NCBI Taxonomy" id="40754"/>
    <lineage>
        <taxon>Bacteria</taxon>
        <taxon>Pseudomonadati</taxon>
        <taxon>Pseudomonadota</taxon>
        <taxon>Gammaproteobacteria</taxon>
        <taxon>Thiotrichales</taxon>
        <taxon>Thiotrichaceae</taxon>
        <taxon>Thioploca</taxon>
    </lineage>
</organism>
<dbReference type="InterPro" id="IPR015943">
    <property type="entry name" value="WD40/YVTN_repeat-like_dom_sf"/>
</dbReference>
<dbReference type="Pfam" id="PF02518">
    <property type="entry name" value="HATPase_c"/>
    <property type="match status" value="1"/>
</dbReference>
<keyword evidence="3" id="KW-0597">Phosphoprotein</keyword>
<dbReference type="SMART" id="SM00387">
    <property type="entry name" value="HATPase_c"/>
    <property type="match status" value="1"/>
</dbReference>
<reference evidence="8 9" key="1">
    <citation type="journal article" date="2014" name="ISME J.">
        <title>Ecophysiology of Thioploca ingrica as revealed by the complete genome sequence supplemented with proteomic evidence.</title>
        <authorList>
            <person name="Kojima H."/>
            <person name="Ogura Y."/>
            <person name="Yamamoto N."/>
            <person name="Togashi T."/>
            <person name="Mori H."/>
            <person name="Watanabe T."/>
            <person name="Nemoto F."/>
            <person name="Kurokawa K."/>
            <person name="Hayashi T."/>
            <person name="Fukui M."/>
        </authorList>
    </citation>
    <scope>NUCLEOTIDE SEQUENCE [LARGE SCALE GENOMIC DNA]</scope>
</reference>
<keyword evidence="4" id="KW-0808">Transferase</keyword>